<dbReference type="InterPro" id="IPR011990">
    <property type="entry name" value="TPR-like_helical_dom_sf"/>
</dbReference>
<dbReference type="Proteomes" id="UP000092024">
    <property type="component" value="Unassembled WGS sequence"/>
</dbReference>
<dbReference type="EMBL" id="LYPA01000046">
    <property type="protein sequence ID" value="OBR66564.1"/>
    <property type="molecule type" value="Genomic_DNA"/>
</dbReference>
<evidence type="ECO:0000256" key="1">
    <source>
        <dbReference type="SAM" id="Phobius"/>
    </source>
</evidence>
<name>A0A1A5YLS5_9BACL</name>
<protein>
    <recommendedName>
        <fullName evidence="4">Tetratricopeptide repeat protein</fullName>
    </recommendedName>
</protein>
<dbReference type="AlphaFoldDB" id="A0A1A5YLS5"/>
<dbReference type="RefSeq" id="WP_068681862.1">
    <property type="nucleotide sequence ID" value="NZ_LYPA01000046.1"/>
</dbReference>
<dbReference type="Gene3D" id="1.25.40.10">
    <property type="entry name" value="Tetratricopeptide repeat domain"/>
    <property type="match status" value="1"/>
</dbReference>
<evidence type="ECO:0000313" key="3">
    <source>
        <dbReference type="Proteomes" id="UP000092024"/>
    </source>
</evidence>
<evidence type="ECO:0000313" key="2">
    <source>
        <dbReference type="EMBL" id="OBR66564.1"/>
    </source>
</evidence>
<feature type="transmembrane region" description="Helical" evidence="1">
    <location>
        <begin position="6"/>
        <end position="32"/>
    </location>
</feature>
<keyword evidence="1" id="KW-0812">Transmembrane</keyword>
<proteinExistence type="predicted"/>
<gene>
    <name evidence="2" type="ORF">A7K91_03145</name>
</gene>
<comment type="caution">
    <text evidence="2">The sequence shown here is derived from an EMBL/GenBank/DDBJ whole genome shotgun (WGS) entry which is preliminary data.</text>
</comment>
<dbReference type="SUPFAM" id="SSF48452">
    <property type="entry name" value="TPR-like"/>
    <property type="match status" value="1"/>
</dbReference>
<sequence length="222" mass="25675">MFKLTFLFLWLYWLLGNPIIAILVLLVVLYLLDRRFVGISPSILKPLKRLSRIRKLKAHIAGSPNDVSAKQELARLLIERKKFKEALQLLEPLQRTLEDSAEYWDALGHSQAETGNVEQGIASMNNALKLNARVKYGAPYLRLADIYANTDAEKALDFLRQFQQIQSSSCEAYYRMAQLYSKLGRQNEAKEAAKEGLMMYRTLPRYKKRSERGYAVRLLFKK</sequence>
<organism evidence="2 3">
    <name type="scientific">Paenibacillus oryzae</name>
    <dbReference type="NCBI Taxonomy" id="1844972"/>
    <lineage>
        <taxon>Bacteria</taxon>
        <taxon>Bacillati</taxon>
        <taxon>Bacillota</taxon>
        <taxon>Bacilli</taxon>
        <taxon>Bacillales</taxon>
        <taxon>Paenibacillaceae</taxon>
        <taxon>Paenibacillus</taxon>
    </lineage>
</organism>
<keyword evidence="3" id="KW-1185">Reference proteome</keyword>
<dbReference type="Pfam" id="PF13181">
    <property type="entry name" value="TPR_8"/>
    <property type="match status" value="1"/>
</dbReference>
<reference evidence="2 3" key="1">
    <citation type="submission" date="2016-05" db="EMBL/GenBank/DDBJ databases">
        <title>Paenibacillus oryzae. sp. nov., isolated from the rice root.</title>
        <authorList>
            <person name="Zhang J."/>
            <person name="Zhang X."/>
        </authorList>
    </citation>
    <scope>NUCLEOTIDE SEQUENCE [LARGE SCALE GENOMIC DNA]</scope>
    <source>
        <strain evidence="2 3">1DrF-4</strain>
    </source>
</reference>
<dbReference type="Pfam" id="PF14559">
    <property type="entry name" value="TPR_19"/>
    <property type="match status" value="1"/>
</dbReference>
<dbReference type="OrthoDB" id="2658060at2"/>
<evidence type="ECO:0008006" key="4">
    <source>
        <dbReference type="Google" id="ProtNLM"/>
    </source>
</evidence>
<keyword evidence="1" id="KW-1133">Transmembrane helix</keyword>
<accession>A0A1A5YLS5</accession>
<keyword evidence="1" id="KW-0472">Membrane</keyword>
<dbReference type="InterPro" id="IPR019734">
    <property type="entry name" value="TPR_rpt"/>
</dbReference>
<dbReference type="SMART" id="SM00028">
    <property type="entry name" value="TPR"/>
    <property type="match status" value="2"/>
</dbReference>
<dbReference type="STRING" id="1844972.A7K91_03145"/>